<reference evidence="3" key="1">
    <citation type="submission" date="2019-01" db="EMBL/GenBank/DDBJ databases">
        <authorList>
            <consortium name="Pathogen Informatics"/>
        </authorList>
    </citation>
    <scope>NUCLEOTIDE SEQUENCE [LARGE SCALE GENOMIC DNA]</scope>
    <source>
        <strain evidence="3">NCTC10113</strain>
    </source>
</reference>
<geneLocation type="plasmid" evidence="3">
    <name>2</name>
</geneLocation>
<dbReference type="RefSeq" id="WP_129619908.1">
    <property type="nucleotide sequence ID" value="NZ_LR214938.2"/>
</dbReference>
<proteinExistence type="predicted"/>
<evidence type="ECO:0000259" key="2">
    <source>
        <dbReference type="Pfam" id="PF04200"/>
    </source>
</evidence>
<feature type="domain" description="Lipoprotein-associated type-17" evidence="2">
    <location>
        <begin position="948"/>
        <end position="1023"/>
    </location>
</feature>
<evidence type="ECO:0000313" key="3">
    <source>
        <dbReference type="EMBL" id="VEU56461.1"/>
    </source>
</evidence>
<feature type="domain" description="Lipoprotein-associated type-17" evidence="2">
    <location>
        <begin position="140"/>
        <end position="219"/>
    </location>
</feature>
<accession>A0A448ZYW3</accession>
<evidence type="ECO:0000256" key="1">
    <source>
        <dbReference type="SAM" id="Phobius"/>
    </source>
</evidence>
<dbReference type="EMBL" id="LR214939">
    <property type="protein sequence ID" value="VEU56461.1"/>
    <property type="molecule type" value="Genomic_DNA"/>
</dbReference>
<organism evidence="3">
    <name type="scientific">Metamycoplasma salivarium</name>
    <name type="common">Mycoplasma salivarium</name>
    <dbReference type="NCBI Taxonomy" id="2124"/>
    <lineage>
        <taxon>Bacteria</taxon>
        <taxon>Bacillati</taxon>
        <taxon>Mycoplasmatota</taxon>
        <taxon>Mycoplasmoidales</taxon>
        <taxon>Metamycoplasmataceae</taxon>
        <taxon>Metamycoplasma</taxon>
    </lineage>
</organism>
<dbReference type="Pfam" id="PF04200">
    <property type="entry name" value="Lipoprotein_17"/>
    <property type="match status" value="4"/>
</dbReference>
<feature type="transmembrane region" description="Helical" evidence="1">
    <location>
        <begin position="9"/>
        <end position="30"/>
    </location>
</feature>
<protein>
    <recommendedName>
        <fullName evidence="2">Lipoprotein-associated type-17 domain-containing protein</fullName>
    </recommendedName>
</protein>
<feature type="domain" description="Lipoprotein-associated type-17" evidence="2">
    <location>
        <begin position="1749"/>
        <end position="1827"/>
    </location>
</feature>
<keyword evidence="1" id="KW-1133">Transmembrane helix</keyword>
<keyword evidence="1" id="KW-0472">Membrane</keyword>
<gene>
    <name evidence="3" type="ORF">NCTC10113_01370</name>
</gene>
<feature type="domain" description="Lipoprotein-associated type-17" evidence="2">
    <location>
        <begin position="754"/>
        <end position="826"/>
    </location>
</feature>
<name>A0A448ZYW3_METSV</name>
<keyword evidence="1" id="KW-0812">Transmembrane</keyword>
<keyword evidence="3" id="KW-0614">Plasmid</keyword>
<sequence length="2031" mass="229354">MSNKKRKNAILALSIAAVAATTTTVVYFYFRNVLKYMVVKNKVDGSGNPVAIPYSAIDFKNKWENDGLKFDTPVFQTYFEQRFNYKNINSVAKDIKLELSLSDDLQNVILTVTLTKKFGKTETRQFTLIGFTANQKAKELNDFIKNLNIDVNGKNKLPSEVTESNLSPITDPNKDKYDITHKLVPNDETGELKVVTTVTSKEDPNVTKTVEKTIPNFKKDTIPASAVLGYTPKSLIANLMSTHEIENATATLQGGTLKAKLEEYGSFDDSLLNGLSYEIRSAKKVSDNNIEELNLTYTVSKQVIIGKNDDNSFKYGTLIEERTIKVSFETAIVSEHNARMQDYVSYVNSKIALKQGYNHNKLASTYDENNDWEIDKTLDSKYFTITFEQVDKSDTNKEVKLRMVVKSKLLATEISSQANLTLLDFFEDKPTKKLSVTAKNDGHVTNLDDYLAPNKYKDITENINYPSDNGWTLKDNSITVQKDPLDEKTLIFNYVVEKNVVESSLSATTQLLSHNGQVKVSYASIINKNKGDEFSKLLANIVIGYQGTKPRIDKVDNSKFTVDYKAPFTATDFPNYEIVGVDTSSIKFNYKDGKLFIKATIKDKKTNTITSSEMELVDGFLPFAITDDNLLKGTLKTNLSDVHTMQQVLDKFTNKSDPDQVFNVLQTMLDNFVKPTADVTNHRLEIVDLKINGNKLVLKYKIIATIPANDAPTDDKTTEIEREDTKEFDFTNVFKKQIDDVISSLTFDFSDEVKANATTTLPSEVAANISSFKVTSSDASFNQNDYDWEVELNPNNVKGKLFARITMISKQDPTIKKSIVLNNLSTQFKTYQTGQIENATAKNNISETSTLDIINKIITSSNPANEMIKKYVDYTYNGDDTIEFIKNPMNFKRIGLYKIEIEYQIDRLLNDPNNFEDTTTQSHVTNMKKFIVDFETQIKAKINEKLEELKNSLTLDVTNKSRLASTVVESDITATPTIPSDYELVYSLLDPNDKNGTLTITAILKHRETNIEVTKIVTLNGFNLDGISSSNVLKYTAKSAINDLMSTHEIEDATSGLQDALLKAKLEEYGIFDDSQLTNITYKIDHAKKANANNIEELVLTYTLTKQIIVKKNADNTYVKENVVVTKTINVSFATPIIANHNTKIQQYVAYAQSRVATYDGYNHDKLASTYNENSDWTLTNTLDSKYFDLSFANTDKSDINKDVKIDLVIKTKLLQSQIVSTTNLTLRNFKEDAPTKQLSVTAKNDGKITNLDDYLSGDKYKDITENINYPTDNGWTLKDNSITVTKNPANKYELIFHYTVQKDVILSSAASTTQHVEYAKEVIVSFTDIIINNKNKEFNNLKANLQIDYQTPKPRIDMINNSSFTFTLKSPHTWADFPNYEVIGIEASTRKLNYKTGTALVRAEIKDKASGSIFYSDYQQVTGFDPYQITNDNLLKGNLKTDIPNISSMQDVLDKFSNKTDAWQILSDLQTMLDNYSAPNAAHTFSLTNPSLTTNGNKLIFKYTMNVNVPINDAPSDNKTGIISKEDTKEFDFTNILKKNLDKDFATLTFDLANSVKSTATTTFASEVAKAMSSFTVTSSQAGFDQNKYDWLVETNPNDVDGKLFARITMISKQDSTIRNSITLNSIPTQFKVYIPTQIASATAKNNLNVTSAQEILDKILAASDKDAEVRKYIDYVYTGDETIQFSEQASDYSINGYKVKFGYRIFKQLNRPNNFEDTHHPYTSSAQKNIEVDFETQIKARISENIDSLLNDLTFDITDKSKLASTVTDANITTTSAALPSGYQLSYYWLDPNDKTGKLKVHAKITHVGSNISKEKEVEFSNFKKDDTFGFTYGISYDITYLESIMNQVLTNFANGNQTQKLANMKLFFKYDSTVVDSNITSKTLSYDTTSKVATYVFDYKKKVVTSRAQNGTLGYEEITFQNQTMSRSFYNFFEIMRWQNTFTVCAYCLNSRGRGPLCEEADGYRHWLYAELNKGTSDTQLASILATHKSNALNYLPRYKAINRHDGYENQHSHRPELQPNYYFQYTS</sequence>
<dbReference type="InterPro" id="IPR007326">
    <property type="entry name" value="Lipoprotein-assoc_dom"/>
</dbReference>